<dbReference type="RefSeq" id="XP_033675512.1">
    <property type="nucleotide sequence ID" value="XM_033827359.1"/>
</dbReference>
<keyword evidence="2" id="KW-0808">Transferase</keyword>
<reference evidence="2" key="1">
    <citation type="journal article" date="2020" name="Stud. Mycol.">
        <title>101 Dothideomycetes genomes: a test case for predicting lifestyles and emergence of pathogens.</title>
        <authorList>
            <person name="Haridas S."/>
            <person name="Albert R."/>
            <person name="Binder M."/>
            <person name="Bloem J."/>
            <person name="Labutti K."/>
            <person name="Salamov A."/>
            <person name="Andreopoulos B."/>
            <person name="Baker S."/>
            <person name="Barry K."/>
            <person name="Bills G."/>
            <person name="Bluhm B."/>
            <person name="Cannon C."/>
            <person name="Castanera R."/>
            <person name="Culley D."/>
            <person name="Daum C."/>
            <person name="Ezra D."/>
            <person name="Gonzalez J."/>
            <person name="Henrissat B."/>
            <person name="Kuo A."/>
            <person name="Liang C."/>
            <person name="Lipzen A."/>
            <person name="Lutzoni F."/>
            <person name="Magnuson J."/>
            <person name="Mondo S."/>
            <person name="Nolan M."/>
            <person name="Ohm R."/>
            <person name="Pangilinan J."/>
            <person name="Park H.-J."/>
            <person name="Ramirez L."/>
            <person name="Alfaro M."/>
            <person name="Sun H."/>
            <person name="Tritt A."/>
            <person name="Yoshinaga Y."/>
            <person name="Zwiers L.-H."/>
            <person name="Turgeon B."/>
            <person name="Goodwin S."/>
            <person name="Spatafora J."/>
            <person name="Crous P."/>
            <person name="Grigoriev I."/>
        </authorList>
    </citation>
    <scope>NUCLEOTIDE SEQUENCE</scope>
    <source>
        <strain evidence="2">CBS 122368</strain>
    </source>
</reference>
<dbReference type="SUPFAM" id="SSF56112">
    <property type="entry name" value="Protein kinase-like (PK-like)"/>
    <property type="match status" value="1"/>
</dbReference>
<gene>
    <name evidence="2" type="ORF">BU26DRAFT_512199</name>
</gene>
<keyword evidence="2" id="KW-0418">Kinase</keyword>
<evidence type="ECO:0000259" key="1">
    <source>
        <dbReference type="Pfam" id="PF01636"/>
    </source>
</evidence>
<dbReference type="InterPro" id="IPR051678">
    <property type="entry name" value="AGP_Transferase"/>
</dbReference>
<dbReference type="InterPro" id="IPR011009">
    <property type="entry name" value="Kinase-like_dom_sf"/>
</dbReference>
<organism evidence="2 3">
    <name type="scientific">Trematosphaeria pertusa</name>
    <dbReference type="NCBI Taxonomy" id="390896"/>
    <lineage>
        <taxon>Eukaryota</taxon>
        <taxon>Fungi</taxon>
        <taxon>Dikarya</taxon>
        <taxon>Ascomycota</taxon>
        <taxon>Pezizomycotina</taxon>
        <taxon>Dothideomycetes</taxon>
        <taxon>Pleosporomycetidae</taxon>
        <taxon>Pleosporales</taxon>
        <taxon>Massarineae</taxon>
        <taxon>Trematosphaeriaceae</taxon>
        <taxon>Trematosphaeria</taxon>
    </lineage>
</organism>
<dbReference type="Gene3D" id="3.90.1200.10">
    <property type="match status" value="1"/>
</dbReference>
<dbReference type="OrthoDB" id="2906425at2759"/>
<proteinExistence type="predicted"/>
<sequence length="442" mass="51008">MEGATSTTTITQPGLQWDYEELFFGPQPKWTVEPNIDVIRSIVKCELALAEDAQCEVKFLAEGSINKVYTVKCADEKTYIMRVALPVHPRLRTLSEIATIEFIRENADIPLPEVIQHDASFTNELGFEWMIMNLVPGASLETQWHKISWLKKELLVRKVITYLTQLFNKRFDGIGSLYIKKDLVEPTEKGKPSTLPIGETKYCLGETVSLPFFLGDHLTQSVSRGPFKSSREWLAARLQLYISDSDKILSDSSIPEDDYDHISATCVKQLAIKLMAILPKVFPENTQEDFILHNHDLNTPNILVDAEGELTGIIDWECIHTSPLWFACQLPEFLCGPRRHELPMQSEYMCPNDETGEEELDEQYWDHMEEYEKTCLRQFFFEEMQRVLPEWVNALRESEVKADFELAMQYLDNELLYQQISGWIEEVEQGKTSRSLKDSFRG</sequence>
<dbReference type="GeneID" id="54580689"/>
<dbReference type="EMBL" id="ML987217">
    <property type="protein sequence ID" value="KAF2240508.1"/>
    <property type="molecule type" value="Genomic_DNA"/>
</dbReference>
<keyword evidence="3" id="KW-1185">Reference proteome</keyword>
<protein>
    <submittedName>
        <fullName evidence="2">Kinase-like protein</fullName>
    </submittedName>
</protein>
<dbReference type="PANTHER" id="PTHR21310">
    <property type="entry name" value="AMINOGLYCOSIDE PHOSPHOTRANSFERASE-RELATED-RELATED"/>
    <property type="match status" value="1"/>
</dbReference>
<name>A0A6A6HRS2_9PLEO</name>
<feature type="domain" description="Aminoglycoside phosphotransferase" evidence="1">
    <location>
        <begin position="57"/>
        <end position="142"/>
    </location>
</feature>
<dbReference type="InterPro" id="IPR002575">
    <property type="entry name" value="Aminoglycoside_PTrfase"/>
</dbReference>
<dbReference type="AlphaFoldDB" id="A0A6A6HRS2"/>
<dbReference type="PANTHER" id="PTHR21310:SF13">
    <property type="entry name" value="AMINOGLYCOSIDE PHOSPHOTRANSFERASE DOMAIN-CONTAINING PROTEIN"/>
    <property type="match status" value="1"/>
</dbReference>
<feature type="domain" description="Aminoglycoside phosphotransferase" evidence="1">
    <location>
        <begin position="268"/>
        <end position="325"/>
    </location>
</feature>
<dbReference type="GO" id="GO:0016301">
    <property type="term" value="F:kinase activity"/>
    <property type="evidence" value="ECO:0007669"/>
    <property type="project" value="UniProtKB-KW"/>
</dbReference>
<dbReference type="Proteomes" id="UP000800094">
    <property type="component" value="Unassembled WGS sequence"/>
</dbReference>
<evidence type="ECO:0000313" key="3">
    <source>
        <dbReference type="Proteomes" id="UP000800094"/>
    </source>
</evidence>
<accession>A0A6A6HRS2</accession>
<evidence type="ECO:0000313" key="2">
    <source>
        <dbReference type="EMBL" id="KAF2240508.1"/>
    </source>
</evidence>
<dbReference type="Pfam" id="PF01636">
    <property type="entry name" value="APH"/>
    <property type="match status" value="2"/>
</dbReference>